<keyword evidence="5" id="KW-0614">Plasmid</keyword>
<evidence type="ECO:0000259" key="4">
    <source>
        <dbReference type="SMART" id="SM00479"/>
    </source>
</evidence>
<keyword evidence="3" id="KW-0269">Exonuclease</keyword>
<dbReference type="GO" id="GO:0003676">
    <property type="term" value="F:nucleic acid binding"/>
    <property type="evidence" value="ECO:0007669"/>
    <property type="project" value="InterPro"/>
</dbReference>
<dbReference type="PANTHER" id="PTHR30231">
    <property type="entry name" value="DNA POLYMERASE III SUBUNIT EPSILON"/>
    <property type="match status" value="1"/>
</dbReference>
<feature type="domain" description="Exonuclease" evidence="4">
    <location>
        <begin position="105"/>
        <end position="274"/>
    </location>
</feature>
<dbReference type="SMART" id="SM00479">
    <property type="entry name" value="EXOIII"/>
    <property type="match status" value="1"/>
</dbReference>
<protein>
    <submittedName>
        <fullName evidence="5">DNA polymerase III subunit epsilon</fullName>
    </submittedName>
</protein>
<proteinExistence type="predicted"/>
<dbReference type="GO" id="GO:0006259">
    <property type="term" value="P:DNA metabolic process"/>
    <property type="evidence" value="ECO:0007669"/>
    <property type="project" value="UniProtKB-ARBA"/>
</dbReference>
<keyword evidence="1" id="KW-0540">Nuclease</keyword>
<gene>
    <name evidence="5" type="ORF">A9C11_32415</name>
</gene>
<dbReference type="InterPro" id="IPR036397">
    <property type="entry name" value="RNaseH_sf"/>
</dbReference>
<evidence type="ECO:0000256" key="3">
    <source>
        <dbReference type="ARBA" id="ARBA00022839"/>
    </source>
</evidence>
<dbReference type="RefSeq" id="WP_019437236.1">
    <property type="nucleotide sequence ID" value="NZ_CP015879.1"/>
</dbReference>
<reference evidence="5 6" key="1">
    <citation type="submission" date="2016-05" db="EMBL/GenBank/DDBJ databases">
        <title>Genome Sequence of Pseudomonas citronellolis Strain SJTE-3, an Estrogens and Persistent Organic Pollutants degradation strain.</title>
        <authorList>
            <person name="Liang R."/>
        </authorList>
    </citation>
    <scope>NUCLEOTIDE SEQUENCE [LARGE SCALE GENOMIC DNA]</scope>
    <source>
        <strain evidence="5 6">SJTE-3</strain>
        <plasmid evidence="6">Plasmid prbl16</plasmid>
    </source>
</reference>
<organism evidence="5 6">
    <name type="scientific">Pseudomonas citronellolis</name>
    <dbReference type="NCBI Taxonomy" id="53408"/>
    <lineage>
        <taxon>Bacteria</taxon>
        <taxon>Pseudomonadati</taxon>
        <taxon>Pseudomonadota</taxon>
        <taxon>Gammaproteobacteria</taxon>
        <taxon>Pseudomonadales</taxon>
        <taxon>Pseudomonadaceae</taxon>
        <taxon>Pseudomonas</taxon>
    </lineage>
</organism>
<name>A0A1A9KML3_9PSED</name>
<dbReference type="GO" id="GO:0008408">
    <property type="term" value="F:3'-5' exonuclease activity"/>
    <property type="evidence" value="ECO:0007669"/>
    <property type="project" value="TreeGrafter"/>
</dbReference>
<evidence type="ECO:0000256" key="1">
    <source>
        <dbReference type="ARBA" id="ARBA00022722"/>
    </source>
</evidence>
<dbReference type="Gene3D" id="3.30.420.10">
    <property type="entry name" value="Ribonuclease H-like superfamily/Ribonuclease H"/>
    <property type="match status" value="1"/>
</dbReference>
<evidence type="ECO:0000256" key="2">
    <source>
        <dbReference type="ARBA" id="ARBA00022801"/>
    </source>
</evidence>
<dbReference type="AlphaFoldDB" id="A0A1A9KML3"/>
<geneLocation type="plasmid" evidence="6">
    <name>prbl16</name>
</geneLocation>
<keyword evidence="2" id="KW-0378">Hydrolase</keyword>
<sequence>MDQVQLEVLRAEAIAADRSFSKGRLRDEFRMKPKPDATPVAHYKNGYGGTFGVYRIVDCLPMRDRKAAAPSPKQVRAAAILALKGRMQSKVAKASHVAVQWLATAPLVLDVETTGLGTEAQIIELAIADVDGNLLFNSRLRPTVPIEPGAADVHRIRAEELQHAPTWLEVAGKVKPLLAGRPIVTFNSEFDRRLLIQTANAFQDDHGWLATCQEHCAMGLAVAMYGATNRYGTISLAAAMSLAGVTWRGPAHSAAGDVLGTVDLLHAIAEVRRNLDQELDFLLAGAE</sequence>
<accession>A0A1A9KML3</accession>
<dbReference type="InterPro" id="IPR012337">
    <property type="entry name" value="RNaseH-like_sf"/>
</dbReference>
<dbReference type="PANTHER" id="PTHR30231:SF4">
    <property type="entry name" value="PROTEIN NEN2"/>
    <property type="match status" value="1"/>
</dbReference>
<dbReference type="EMBL" id="CP015879">
    <property type="protein sequence ID" value="ANI18765.1"/>
    <property type="molecule type" value="Genomic_DNA"/>
</dbReference>
<dbReference type="SUPFAM" id="SSF53098">
    <property type="entry name" value="Ribonuclease H-like"/>
    <property type="match status" value="1"/>
</dbReference>
<dbReference type="CDD" id="cd06127">
    <property type="entry name" value="DEDDh"/>
    <property type="match status" value="1"/>
</dbReference>
<evidence type="ECO:0000313" key="5">
    <source>
        <dbReference type="EMBL" id="ANI18765.1"/>
    </source>
</evidence>
<evidence type="ECO:0000313" key="6">
    <source>
        <dbReference type="Proteomes" id="UP000077748"/>
    </source>
</evidence>
<dbReference type="InterPro" id="IPR013520">
    <property type="entry name" value="Ribonucl_H"/>
</dbReference>
<dbReference type="Proteomes" id="UP000077748">
    <property type="component" value="Plasmid pRBL16"/>
</dbReference>
<dbReference type="Pfam" id="PF00929">
    <property type="entry name" value="RNase_T"/>
    <property type="match status" value="1"/>
</dbReference>